<keyword evidence="7" id="KW-0460">Magnesium</keyword>
<evidence type="ECO:0000256" key="7">
    <source>
        <dbReference type="ARBA" id="ARBA00022842"/>
    </source>
</evidence>
<accession>A0A3G4VIK3</accession>
<keyword evidence="10" id="KW-0269">Exonuclease</keyword>
<dbReference type="GO" id="GO:0046872">
    <property type="term" value="F:metal ion binding"/>
    <property type="evidence" value="ECO:0007669"/>
    <property type="project" value="UniProtKB-KW"/>
</dbReference>
<evidence type="ECO:0000256" key="6">
    <source>
        <dbReference type="ARBA" id="ARBA00022801"/>
    </source>
</evidence>
<evidence type="ECO:0000313" key="10">
    <source>
        <dbReference type="EMBL" id="AYV24600.1"/>
    </source>
</evidence>
<evidence type="ECO:0000256" key="8">
    <source>
        <dbReference type="ARBA" id="ARBA00023204"/>
    </source>
</evidence>
<evidence type="ECO:0000256" key="3">
    <source>
        <dbReference type="ARBA" id="ARBA00022722"/>
    </source>
</evidence>
<evidence type="ECO:0000313" key="11">
    <source>
        <dbReference type="Proteomes" id="UP000279760"/>
    </source>
</evidence>
<proteinExistence type="predicted"/>
<dbReference type="AlphaFoldDB" id="A0A3G4VIK3"/>
<gene>
    <name evidence="10" type="ORF">ECB94_25465</name>
</gene>
<dbReference type="PANTHER" id="PTHR15822:SF4">
    <property type="entry name" value="TYROSYL-DNA PHOSPHODIESTERASE 2"/>
    <property type="match status" value="1"/>
</dbReference>
<dbReference type="Gene3D" id="3.60.10.10">
    <property type="entry name" value="Endonuclease/exonuclease/phosphatase"/>
    <property type="match status" value="1"/>
</dbReference>
<evidence type="ECO:0000256" key="1">
    <source>
        <dbReference type="ARBA" id="ARBA00001936"/>
    </source>
</evidence>
<dbReference type="InterPro" id="IPR005135">
    <property type="entry name" value="Endo/exonuclease/phosphatase"/>
</dbReference>
<name>A0A3G4VIK3_9VIBR</name>
<dbReference type="Proteomes" id="UP000279760">
    <property type="component" value="Chromosome 2"/>
</dbReference>
<evidence type="ECO:0000256" key="4">
    <source>
        <dbReference type="ARBA" id="ARBA00022723"/>
    </source>
</evidence>
<dbReference type="InterPro" id="IPR036691">
    <property type="entry name" value="Endo/exonu/phosph_ase_sf"/>
</dbReference>
<dbReference type="GO" id="GO:0004527">
    <property type="term" value="F:exonuclease activity"/>
    <property type="evidence" value="ECO:0007669"/>
    <property type="project" value="UniProtKB-KW"/>
</dbReference>
<organism evidence="10 11">
    <name type="scientific">Vibrio mediterranei</name>
    <dbReference type="NCBI Taxonomy" id="689"/>
    <lineage>
        <taxon>Bacteria</taxon>
        <taxon>Pseudomonadati</taxon>
        <taxon>Pseudomonadota</taxon>
        <taxon>Gammaproteobacteria</taxon>
        <taxon>Vibrionales</taxon>
        <taxon>Vibrionaceae</taxon>
        <taxon>Vibrio</taxon>
    </lineage>
</organism>
<dbReference type="EMBL" id="CP033578">
    <property type="protein sequence ID" value="AYV24600.1"/>
    <property type="molecule type" value="Genomic_DNA"/>
</dbReference>
<evidence type="ECO:0000256" key="2">
    <source>
        <dbReference type="ARBA" id="ARBA00001946"/>
    </source>
</evidence>
<keyword evidence="8" id="KW-0234">DNA repair</keyword>
<dbReference type="GO" id="GO:0006281">
    <property type="term" value="P:DNA repair"/>
    <property type="evidence" value="ECO:0007669"/>
    <property type="project" value="UniProtKB-KW"/>
</dbReference>
<dbReference type="Pfam" id="PF03372">
    <property type="entry name" value="Exo_endo_phos"/>
    <property type="match status" value="1"/>
</dbReference>
<keyword evidence="6" id="KW-0378">Hydrolase</keyword>
<dbReference type="SUPFAM" id="SSF56219">
    <property type="entry name" value="DNase I-like"/>
    <property type="match status" value="1"/>
</dbReference>
<dbReference type="InterPro" id="IPR051547">
    <property type="entry name" value="TDP2-like"/>
</dbReference>
<keyword evidence="3" id="KW-0540">Nuclease</keyword>
<keyword evidence="10" id="KW-0255">Endonuclease</keyword>
<comment type="cofactor">
    <cofactor evidence="1">
        <name>Mn(2+)</name>
        <dbReference type="ChEBI" id="CHEBI:29035"/>
    </cofactor>
</comment>
<keyword evidence="4" id="KW-0479">Metal-binding</keyword>
<dbReference type="PANTHER" id="PTHR15822">
    <property type="entry name" value="TRAF AND TNF RECEPTOR-ASSOCIATED PROTEIN"/>
    <property type="match status" value="1"/>
</dbReference>
<dbReference type="GO" id="GO:0004519">
    <property type="term" value="F:endonuclease activity"/>
    <property type="evidence" value="ECO:0007669"/>
    <property type="project" value="UniProtKB-KW"/>
</dbReference>
<evidence type="ECO:0000259" key="9">
    <source>
        <dbReference type="Pfam" id="PF03372"/>
    </source>
</evidence>
<keyword evidence="5" id="KW-0227">DNA damage</keyword>
<protein>
    <submittedName>
        <fullName evidence="10">Endonuclease/exonuclease/phosphatase family protein</fullName>
    </submittedName>
</protein>
<reference evidence="10 11" key="1">
    <citation type="submission" date="2018-11" db="EMBL/GenBank/DDBJ databases">
        <title>Complete Genome Sequence of Vbrio mediterranei 117-T6: a Potential Pathogen Bacteria Isolated from the Conchocelis of Pyropia.</title>
        <authorList>
            <person name="Liu Q."/>
        </authorList>
    </citation>
    <scope>NUCLEOTIDE SEQUENCE [LARGE SCALE GENOMIC DNA]</scope>
    <source>
        <strain evidence="10 11">117-T6</strain>
    </source>
</reference>
<evidence type="ECO:0000256" key="5">
    <source>
        <dbReference type="ARBA" id="ARBA00022763"/>
    </source>
</evidence>
<sequence>MASAMKRTLSYYKWLFSLVIGISLFPTLVSATTFTTWNIEWLTLNPSSKFEASQRGKDDFLALARQFEVLSPSVLAFQEVDSQEAIRKIVGNDYDIYLSDRALPSNKQHQFSAINQYTGFAVKKGLSIKDAADFPLSTGSKLRFASAIKLNVDNKTINLLSVHLKAGCSGKFVNQNSCHTLKKQGKVINSWLKQVEQQNELYILLGDFNHNLAYNGDWLWKTITNGLDTAPRLTSQQTKATCKVKSRKNNDKIHQFRSLIDHIIVSPELRTSPAVQSLMPVEDVLKHQMSDHCPLSIELYD</sequence>
<feature type="domain" description="Endonuclease/exonuclease/phosphatase" evidence="9">
    <location>
        <begin position="36"/>
        <end position="292"/>
    </location>
</feature>
<comment type="cofactor">
    <cofactor evidence="2">
        <name>Mg(2+)</name>
        <dbReference type="ChEBI" id="CHEBI:18420"/>
    </cofactor>
</comment>